<dbReference type="SUPFAM" id="SSF109604">
    <property type="entry name" value="HD-domain/PDEase-like"/>
    <property type="match status" value="1"/>
</dbReference>
<feature type="binding site" evidence="6">
    <location>
        <position position="455"/>
    </location>
    <ligand>
        <name>AMP</name>
        <dbReference type="ChEBI" id="CHEBI:456215"/>
    </ligand>
</feature>
<dbReference type="GO" id="GO:0046872">
    <property type="term" value="F:metal ion binding"/>
    <property type="evidence" value="ECO:0007669"/>
    <property type="project" value="UniProtKB-KW"/>
</dbReference>
<dbReference type="InterPro" id="IPR029016">
    <property type="entry name" value="GAF-like_dom_sf"/>
</dbReference>
<organism evidence="11 12">
    <name type="scientific">Pseudolycoriella hygida</name>
    <dbReference type="NCBI Taxonomy" id="35572"/>
    <lineage>
        <taxon>Eukaryota</taxon>
        <taxon>Metazoa</taxon>
        <taxon>Ecdysozoa</taxon>
        <taxon>Arthropoda</taxon>
        <taxon>Hexapoda</taxon>
        <taxon>Insecta</taxon>
        <taxon>Pterygota</taxon>
        <taxon>Neoptera</taxon>
        <taxon>Endopterygota</taxon>
        <taxon>Diptera</taxon>
        <taxon>Nematocera</taxon>
        <taxon>Sciaroidea</taxon>
        <taxon>Sciaridae</taxon>
        <taxon>Pseudolycoriella</taxon>
    </lineage>
</organism>
<dbReference type="Pfam" id="PF00233">
    <property type="entry name" value="PDEase_I"/>
    <property type="match status" value="1"/>
</dbReference>
<dbReference type="AlphaFoldDB" id="A0A9Q0RTK4"/>
<feature type="binding site" evidence="7">
    <location>
        <position position="404"/>
    </location>
    <ligand>
        <name>Zn(2+)</name>
        <dbReference type="ChEBI" id="CHEBI:29105"/>
        <label>1</label>
    </ligand>
</feature>
<evidence type="ECO:0000256" key="7">
    <source>
        <dbReference type="PIRSR" id="PIRSR623088-3"/>
    </source>
</evidence>
<protein>
    <recommendedName>
        <fullName evidence="8">Phosphodiesterase</fullName>
        <ecNumber evidence="8">3.1.4.-</ecNumber>
    </recommendedName>
</protein>
<dbReference type="FunFam" id="3.30.450.40:FF:000170">
    <property type="entry name" value="Phosphodiesterase"/>
    <property type="match status" value="1"/>
</dbReference>
<reference evidence="11" key="1">
    <citation type="submission" date="2022-07" db="EMBL/GenBank/DDBJ databases">
        <authorList>
            <person name="Trinca V."/>
            <person name="Uliana J.V.C."/>
            <person name="Torres T.T."/>
            <person name="Ward R.J."/>
            <person name="Monesi N."/>
        </authorList>
    </citation>
    <scope>NUCLEOTIDE SEQUENCE</scope>
    <source>
        <strain evidence="11">HSMRA1968</strain>
        <tissue evidence="11">Whole embryos</tissue>
    </source>
</reference>
<dbReference type="EC" id="3.1.4.-" evidence="8"/>
<feature type="binding site" evidence="7">
    <location>
        <position position="297"/>
    </location>
    <ligand>
        <name>Zn(2+)</name>
        <dbReference type="ChEBI" id="CHEBI:29105"/>
        <label>2</label>
    </ligand>
</feature>
<keyword evidence="3 7" id="KW-0479">Metal-binding</keyword>
<dbReference type="EMBL" id="WJQU01006414">
    <property type="protein sequence ID" value="KAJ6596629.1"/>
    <property type="molecule type" value="Genomic_DNA"/>
</dbReference>
<gene>
    <name evidence="11" type="primary">PDE2A_0</name>
    <name evidence="10" type="synonym">PDE2A_1</name>
    <name evidence="10" type="ORF">Bhyg_15845</name>
    <name evidence="11" type="ORF">Bhyg_16273</name>
</gene>
<keyword evidence="2" id="KW-0140">cGMP</keyword>
<evidence type="ECO:0000256" key="5">
    <source>
        <dbReference type="PIRSR" id="PIRSR623088-1"/>
    </source>
</evidence>
<dbReference type="InterPro" id="IPR003018">
    <property type="entry name" value="GAF"/>
</dbReference>
<feature type="binding site" evidence="6">
    <location>
        <position position="404"/>
    </location>
    <ligand>
        <name>AMP</name>
        <dbReference type="ChEBI" id="CHEBI:456215"/>
    </ligand>
</feature>
<dbReference type="InterPro" id="IPR023174">
    <property type="entry name" value="PDEase_CS"/>
</dbReference>
<evidence type="ECO:0000313" key="12">
    <source>
        <dbReference type="Proteomes" id="UP001151699"/>
    </source>
</evidence>
<evidence type="ECO:0000256" key="1">
    <source>
        <dbReference type="ARBA" id="ARBA00007648"/>
    </source>
</evidence>
<evidence type="ECO:0000256" key="2">
    <source>
        <dbReference type="ARBA" id="ARBA00022535"/>
    </source>
</evidence>
<dbReference type="SMART" id="SM00065">
    <property type="entry name" value="GAF"/>
    <property type="match status" value="1"/>
</dbReference>
<sequence length="511" mass="58220">MCGDLGQLLRGVMAEAKFMTGAERCSLFLIDEYTGELVSKVFDGDEWKLQQATSEIRIEQGKGIAGHVIKTGKLLNIRNAYQHPLFYKGVDEQTGFKTRNILCFPICDEENIIGVAQLCNKLGAFHFDKCDEQIATAFSIYCGISIMHSLVHKQVQKAEARHKLSQELLIYHMKVPEEDVVRLQAILSQKELDIPDFSTLGFNPRELERSITVQLSMRMFLDLNFVSKFKIPEDKLARFLLIVQKGYRDTIPYHNWTHAFSVAHSAYTLLMNLNLVEQGILTDLQALALLIACFCHDLDHRGTNNSFQMEIKSPLAKLYSSEGSVNERHHLSQAICILNDENCKILDSLSTEQFKTCIDDLRELILATDLANHFRILKDLKALNTTNLQDNQKLLMSLIMTCCDLSDQVRSWPTSQNVANLVYSEFFAQGDLEKQMGLAPNQMMDRQNACIPELQLEFIGTVVRPAYEILYNLFPQTSLYLTCLEENSKQWEAIRTTFTNCKNDDEAAQET</sequence>
<dbReference type="SMART" id="SM00471">
    <property type="entry name" value="HDc"/>
    <property type="match status" value="1"/>
</dbReference>
<name>A0A9Q0RTK4_9DIPT</name>
<evidence type="ECO:0000259" key="9">
    <source>
        <dbReference type="PROSITE" id="PS51845"/>
    </source>
</evidence>
<dbReference type="PANTHER" id="PTHR11347">
    <property type="entry name" value="CYCLIC NUCLEOTIDE PHOSPHODIESTERASE"/>
    <property type="match status" value="1"/>
</dbReference>
<dbReference type="GO" id="GO:0007165">
    <property type="term" value="P:signal transduction"/>
    <property type="evidence" value="ECO:0007669"/>
    <property type="project" value="InterPro"/>
</dbReference>
<dbReference type="GO" id="GO:0004114">
    <property type="term" value="F:3',5'-cyclic-nucleotide phosphodiesterase activity"/>
    <property type="evidence" value="ECO:0007669"/>
    <property type="project" value="InterPro"/>
</dbReference>
<feature type="binding site" evidence="6">
    <location>
        <begin position="254"/>
        <end position="258"/>
    </location>
    <ligand>
        <name>AMP</name>
        <dbReference type="ChEBI" id="CHEBI:456215"/>
    </ligand>
</feature>
<keyword evidence="4 8" id="KW-0378">Hydrolase</keyword>
<dbReference type="InterPro" id="IPR003607">
    <property type="entry name" value="HD/PDEase_dom"/>
</dbReference>
<dbReference type="Proteomes" id="UP001151699">
    <property type="component" value="Unassembled WGS sequence"/>
</dbReference>
<dbReference type="PROSITE" id="PS00126">
    <property type="entry name" value="PDEASE_I_1"/>
    <property type="match status" value="1"/>
</dbReference>
<feature type="binding site" evidence="7">
    <location>
        <position position="258"/>
    </location>
    <ligand>
        <name>Zn(2+)</name>
        <dbReference type="ChEBI" id="CHEBI:29105"/>
        <label>1</label>
    </ligand>
</feature>
<dbReference type="OrthoDB" id="295473at2759"/>
<proteinExistence type="inferred from homology"/>
<dbReference type="PRINTS" id="PR00387">
    <property type="entry name" value="PDIESTERASE1"/>
</dbReference>
<dbReference type="InterPro" id="IPR036971">
    <property type="entry name" value="PDEase_catalytic_dom_sf"/>
</dbReference>
<comment type="similarity">
    <text evidence="1 8">Belongs to the cyclic nucleotide phosphodiesterase family.</text>
</comment>
<dbReference type="SUPFAM" id="SSF55781">
    <property type="entry name" value="GAF domain-like"/>
    <property type="match status" value="1"/>
</dbReference>
<feature type="domain" description="PDEase" evidence="9">
    <location>
        <begin position="175"/>
        <end position="498"/>
    </location>
</feature>
<dbReference type="EMBL" id="WJQU01006433">
    <property type="protein sequence ID" value="KAJ6596468.1"/>
    <property type="molecule type" value="Genomic_DNA"/>
</dbReference>
<evidence type="ECO:0000313" key="10">
    <source>
        <dbReference type="EMBL" id="KAJ6596468.1"/>
    </source>
</evidence>
<dbReference type="FunFam" id="1.10.1300.10:FF:000003">
    <property type="entry name" value="Phosphodiesterase"/>
    <property type="match status" value="1"/>
</dbReference>
<evidence type="ECO:0000256" key="3">
    <source>
        <dbReference type="ARBA" id="ARBA00022723"/>
    </source>
</evidence>
<comment type="caution">
    <text evidence="11">The sequence shown here is derived from an EMBL/GenBank/DDBJ whole genome shotgun (WGS) entry which is preliminary data.</text>
</comment>
<dbReference type="Gene3D" id="1.10.1300.10">
    <property type="entry name" value="3'5'-cyclic nucleotide phosphodiesterase, catalytic domain"/>
    <property type="match status" value="1"/>
</dbReference>
<feature type="binding site" evidence="7">
    <location>
        <position position="297"/>
    </location>
    <ligand>
        <name>Zn(2+)</name>
        <dbReference type="ChEBI" id="CHEBI:29105"/>
        <label>1</label>
    </ligand>
</feature>
<dbReference type="Gene3D" id="3.30.450.40">
    <property type="match status" value="1"/>
</dbReference>
<keyword evidence="12" id="KW-1185">Reference proteome</keyword>
<dbReference type="CDD" id="cd00077">
    <property type="entry name" value="HDc"/>
    <property type="match status" value="1"/>
</dbReference>
<dbReference type="PROSITE" id="PS51845">
    <property type="entry name" value="PDEASE_I_2"/>
    <property type="match status" value="1"/>
</dbReference>
<dbReference type="InterPro" id="IPR023088">
    <property type="entry name" value="PDEase"/>
</dbReference>
<evidence type="ECO:0000256" key="6">
    <source>
        <dbReference type="PIRSR" id="PIRSR623088-2"/>
    </source>
</evidence>
<evidence type="ECO:0000313" key="11">
    <source>
        <dbReference type="EMBL" id="KAJ6596629.1"/>
    </source>
</evidence>
<dbReference type="Pfam" id="PF01590">
    <property type="entry name" value="GAF"/>
    <property type="match status" value="1"/>
</dbReference>
<dbReference type="InterPro" id="IPR002073">
    <property type="entry name" value="PDEase_catalytic_dom"/>
</dbReference>
<feature type="binding site" evidence="6">
    <location>
        <position position="297"/>
    </location>
    <ligand>
        <name>AMP</name>
        <dbReference type="ChEBI" id="CHEBI:456215"/>
    </ligand>
</feature>
<feature type="binding site" evidence="7">
    <location>
        <position position="296"/>
    </location>
    <ligand>
        <name>Zn(2+)</name>
        <dbReference type="ChEBI" id="CHEBI:29105"/>
        <label>1</label>
    </ligand>
</feature>
<evidence type="ECO:0000256" key="4">
    <source>
        <dbReference type="ARBA" id="ARBA00022801"/>
    </source>
</evidence>
<accession>A0A9Q0RTK4</accession>
<feature type="active site" description="Proton donor" evidence="5">
    <location>
        <position position="254"/>
    </location>
</feature>
<evidence type="ECO:0000256" key="8">
    <source>
        <dbReference type="RuleBase" id="RU363067"/>
    </source>
</evidence>
<comment type="cofactor">
    <cofactor evidence="8">
        <name>a divalent metal cation</name>
        <dbReference type="ChEBI" id="CHEBI:60240"/>
    </cofactor>
    <text evidence="8">Binds 2 divalent metal cations per subunit. Site 1 may preferentially bind zinc ions, while site 2 has a preference for magnesium and/or manganese ions.</text>
</comment>